<organism evidence="2 4">
    <name type="scientific">Didymodactylos carnosus</name>
    <dbReference type="NCBI Taxonomy" id="1234261"/>
    <lineage>
        <taxon>Eukaryota</taxon>
        <taxon>Metazoa</taxon>
        <taxon>Spiralia</taxon>
        <taxon>Gnathifera</taxon>
        <taxon>Rotifera</taxon>
        <taxon>Eurotatoria</taxon>
        <taxon>Bdelloidea</taxon>
        <taxon>Philodinida</taxon>
        <taxon>Philodinidae</taxon>
        <taxon>Didymodactylos</taxon>
    </lineage>
</organism>
<gene>
    <name evidence="2" type="ORF">GPM918_LOCUS36157</name>
    <name evidence="3" type="ORF">SRO942_LOCUS36886</name>
</gene>
<dbReference type="AlphaFoldDB" id="A0A815SBG7"/>
<dbReference type="Proteomes" id="UP000663829">
    <property type="component" value="Unassembled WGS sequence"/>
</dbReference>
<proteinExistence type="predicted"/>
<keyword evidence="4" id="KW-1185">Reference proteome</keyword>
<reference evidence="2" key="1">
    <citation type="submission" date="2021-02" db="EMBL/GenBank/DDBJ databases">
        <authorList>
            <person name="Nowell W R."/>
        </authorList>
    </citation>
    <scope>NUCLEOTIDE SEQUENCE</scope>
</reference>
<dbReference type="Gene3D" id="1.20.1270.60">
    <property type="entry name" value="Arfaptin homology (AH) domain/BAR domain"/>
    <property type="match status" value="1"/>
</dbReference>
<comment type="caution">
    <text evidence="2">The sequence shown here is derived from an EMBL/GenBank/DDBJ whole genome shotgun (WGS) entry which is preliminary data.</text>
</comment>
<accession>A0A815SBG7</accession>
<dbReference type="Proteomes" id="UP000681722">
    <property type="component" value="Unassembled WGS sequence"/>
</dbReference>
<evidence type="ECO:0000313" key="4">
    <source>
        <dbReference type="Proteomes" id="UP000663829"/>
    </source>
</evidence>
<evidence type="ECO:0000256" key="1">
    <source>
        <dbReference type="SAM" id="Coils"/>
    </source>
</evidence>
<dbReference type="InterPro" id="IPR027267">
    <property type="entry name" value="AH/BAR_dom_sf"/>
</dbReference>
<feature type="coiled-coil region" evidence="1">
    <location>
        <begin position="126"/>
        <end position="192"/>
    </location>
</feature>
<evidence type="ECO:0000313" key="3">
    <source>
        <dbReference type="EMBL" id="CAF4352318.1"/>
    </source>
</evidence>
<keyword evidence="1" id="KW-0175">Coiled coil</keyword>
<evidence type="ECO:0000313" key="2">
    <source>
        <dbReference type="EMBL" id="CAF1488856.1"/>
    </source>
</evidence>
<protein>
    <submittedName>
        <fullName evidence="2">Uncharacterized protein</fullName>
    </submittedName>
</protein>
<name>A0A815SBG7_9BILA</name>
<dbReference type="EMBL" id="CAJNOQ010021599">
    <property type="protein sequence ID" value="CAF1488856.1"/>
    <property type="molecule type" value="Genomic_DNA"/>
</dbReference>
<dbReference type="EMBL" id="CAJOBC010087088">
    <property type="protein sequence ID" value="CAF4352318.1"/>
    <property type="molecule type" value="Genomic_DNA"/>
</dbReference>
<sequence length="280" mass="32501">MFCIPFASTFGKCIYEIGYHTANDSIEVVQTFCDIHTQGSNHLKSFSTTSLKQNYDERTKSALSAVFQLAVQTAVATSDPLVKVSQMTINCLEDWAKANYSDKKYRRAADYKQELKEAHEPVEKCQRKVDNKMKEWNRRIKDLNRLKTKMNCATERNRSSLTEKHEISKQLCEIIENQLVDLDRNVIREERKYRLEAAKVLSTCQNIQVRQVSEINEILNRFIQAVKEINVGKSININSQEVPGRRQMNVVEKHAVRQTLYVANQSIRRQRTIVRGETRV</sequence>